<evidence type="ECO:0000259" key="7">
    <source>
        <dbReference type="PROSITE" id="PS50225"/>
    </source>
</evidence>
<dbReference type="AlphaFoldDB" id="A0A7L3YXD8"/>
<reference evidence="8 9" key="1">
    <citation type="submission" date="2019-09" db="EMBL/GenBank/DDBJ databases">
        <title>Bird 10,000 Genomes (B10K) Project - Family phase.</title>
        <authorList>
            <person name="Zhang G."/>
        </authorList>
    </citation>
    <scope>NUCLEOTIDE SEQUENCE [LARGE SCALE GENOMIC DNA]</scope>
    <source>
        <strain evidence="8">B10K-DU-006-09</strain>
        <tissue evidence="8">Muscle</tissue>
    </source>
</reference>
<sequence length="187" mass="20876">VNATTIDGVTPLFNACSRGSAACAELLLEYGAKAQWESCLPSPTHEAASRGHSECLEVLISWGIDVDQDLPHLGTPLYVACVSQQIHCIRKLLYAGNEGKGRKEKDKFAKCEHYFLGIPLLCENVVKQRTGFYSCIIKLFSFLFAATPSSLCQLCRLCIRNYIGRARLHLVPQLQLPTILKNFLQYR</sequence>
<protein>
    <submittedName>
        <fullName evidence="8">ASB5 protein</fullName>
    </submittedName>
</protein>
<dbReference type="SUPFAM" id="SSF48403">
    <property type="entry name" value="Ankyrin repeat"/>
    <property type="match status" value="1"/>
</dbReference>
<feature type="repeat" description="ANK" evidence="6">
    <location>
        <begin position="7"/>
        <end position="39"/>
    </location>
</feature>
<keyword evidence="9" id="KW-1185">Reference proteome</keyword>
<dbReference type="PROSITE" id="PS50297">
    <property type="entry name" value="ANK_REP_REGION"/>
    <property type="match status" value="1"/>
</dbReference>
<evidence type="ECO:0000256" key="3">
    <source>
        <dbReference type="ARBA" id="ARBA00022737"/>
    </source>
</evidence>
<dbReference type="UniPathway" id="UPA00143"/>
<name>A0A7L3YXD8_FREGA</name>
<evidence type="ECO:0000313" key="8">
    <source>
        <dbReference type="EMBL" id="NXW05158.1"/>
    </source>
</evidence>
<dbReference type="InterPro" id="IPR002110">
    <property type="entry name" value="Ankyrin_rpt"/>
</dbReference>
<gene>
    <name evidence="8" type="primary">Asb5</name>
    <name evidence="8" type="ORF">FREGRA_R09912</name>
</gene>
<feature type="domain" description="SOCS box" evidence="7">
    <location>
        <begin position="138"/>
        <end position="187"/>
    </location>
</feature>
<dbReference type="InterPro" id="IPR051573">
    <property type="entry name" value="Ankyrin-SOCS_box_domain"/>
</dbReference>
<evidence type="ECO:0000256" key="6">
    <source>
        <dbReference type="PROSITE-ProRule" id="PRU00023"/>
    </source>
</evidence>
<dbReference type="Gene3D" id="1.10.750.20">
    <property type="entry name" value="SOCS box"/>
    <property type="match status" value="1"/>
</dbReference>
<keyword evidence="4" id="KW-0833">Ubl conjugation pathway</keyword>
<comment type="pathway">
    <text evidence="1">Protein modification; protein ubiquitination.</text>
</comment>
<feature type="non-terminal residue" evidence="8">
    <location>
        <position position="187"/>
    </location>
</feature>
<dbReference type="Gene3D" id="1.25.40.20">
    <property type="entry name" value="Ankyrin repeat-containing domain"/>
    <property type="match status" value="1"/>
</dbReference>
<dbReference type="PROSITE" id="PS50225">
    <property type="entry name" value="SOCS"/>
    <property type="match status" value="1"/>
</dbReference>
<evidence type="ECO:0000256" key="1">
    <source>
        <dbReference type="ARBA" id="ARBA00004906"/>
    </source>
</evidence>
<dbReference type="SMART" id="SM00969">
    <property type="entry name" value="SOCS_box"/>
    <property type="match status" value="1"/>
</dbReference>
<dbReference type="InterPro" id="IPR036036">
    <property type="entry name" value="SOCS_box-like_dom_sf"/>
</dbReference>
<proteinExistence type="inferred from homology"/>
<keyword evidence="5 6" id="KW-0040">ANK repeat</keyword>
<evidence type="ECO:0000256" key="4">
    <source>
        <dbReference type="ARBA" id="ARBA00022786"/>
    </source>
</evidence>
<dbReference type="GO" id="GO:0035556">
    <property type="term" value="P:intracellular signal transduction"/>
    <property type="evidence" value="ECO:0007669"/>
    <property type="project" value="InterPro"/>
</dbReference>
<dbReference type="GO" id="GO:0016567">
    <property type="term" value="P:protein ubiquitination"/>
    <property type="evidence" value="ECO:0007669"/>
    <property type="project" value="UniProtKB-UniPathway"/>
</dbReference>
<dbReference type="Pfam" id="PF12796">
    <property type="entry name" value="Ank_2"/>
    <property type="match status" value="1"/>
</dbReference>
<dbReference type="EMBL" id="VZZT01000846">
    <property type="protein sequence ID" value="NXW05158.1"/>
    <property type="molecule type" value="Genomic_DNA"/>
</dbReference>
<dbReference type="FunFam" id="1.10.750.20:FF:000001">
    <property type="entry name" value="Ankyrin repeat and SOCS box containing 1"/>
    <property type="match status" value="1"/>
</dbReference>
<dbReference type="InterPro" id="IPR036770">
    <property type="entry name" value="Ankyrin_rpt-contain_sf"/>
</dbReference>
<dbReference type="PANTHER" id="PTHR24136:SF18">
    <property type="entry name" value="ANKYRIN REPEAT AND SOCS BOX PROTEIN 5"/>
    <property type="match status" value="1"/>
</dbReference>
<feature type="non-terminal residue" evidence="8">
    <location>
        <position position="1"/>
    </location>
</feature>
<dbReference type="InterPro" id="IPR001496">
    <property type="entry name" value="SOCS_box"/>
</dbReference>
<accession>A0A7L3YXD8</accession>
<keyword evidence="3" id="KW-0677">Repeat</keyword>
<organism evidence="8 9">
    <name type="scientific">Fregetta grallaria</name>
    <name type="common">White-bellied storm-petrel</name>
    <name type="synonym">Procellaria grallaria</name>
    <dbReference type="NCBI Taxonomy" id="79628"/>
    <lineage>
        <taxon>Eukaryota</taxon>
        <taxon>Metazoa</taxon>
        <taxon>Chordata</taxon>
        <taxon>Craniata</taxon>
        <taxon>Vertebrata</taxon>
        <taxon>Euteleostomi</taxon>
        <taxon>Archelosauria</taxon>
        <taxon>Archosauria</taxon>
        <taxon>Dinosauria</taxon>
        <taxon>Saurischia</taxon>
        <taxon>Theropoda</taxon>
        <taxon>Coelurosauria</taxon>
        <taxon>Aves</taxon>
        <taxon>Neognathae</taxon>
        <taxon>Neoaves</taxon>
        <taxon>Aequornithes</taxon>
        <taxon>Procellariiformes</taxon>
        <taxon>Hydrobatidae</taxon>
        <taxon>Fregetta</taxon>
    </lineage>
</organism>
<evidence type="ECO:0000256" key="5">
    <source>
        <dbReference type="ARBA" id="ARBA00023043"/>
    </source>
</evidence>
<dbReference type="SMART" id="SM00248">
    <property type="entry name" value="ANK"/>
    <property type="match status" value="3"/>
</dbReference>
<comment type="similarity">
    <text evidence="2">Belongs to the ankyrin SOCS box (ASB) family.</text>
</comment>
<dbReference type="SUPFAM" id="SSF158235">
    <property type="entry name" value="SOCS box-like"/>
    <property type="match status" value="1"/>
</dbReference>
<evidence type="ECO:0000256" key="2">
    <source>
        <dbReference type="ARBA" id="ARBA00005949"/>
    </source>
</evidence>
<comment type="caution">
    <text evidence="8">The sequence shown here is derived from an EMBL/GenBank/DDBJ whole genome shotgun (WGS) entry which is preliminary data.</text>
</comment>
<dbReference type="PROSITE" id="PS50088">
    <property type="entry name" value="ANK_REPEAT"/>
    <property type="match status" value="1"/>
</dbReference>
<dbReference type="PANTHER" id="PTHR24136">
    <property type="entry name" value="SOWAH (DROSOPHILA) HOMOLOG"/>
    <property type="match status" value="1"/>
</dbReference>
<evidence type="ECO:0000313" key="9">
    <source>
        <dbReference type="Proteomes" id="UP000563060"/>
    </source>
</evidence>
<dbReference type="Pfam" id="PF07525">
    <property type="entry name" value="SOCS_box"/>
    <property type="match status" value="1"/>
</dbReference>
<dbReference type="Proteomes" id="UP000563060">
    <property type="component" value="Unassembled WGS sequence"/>
</dbReference>
<dbReference type="GO" id="GO:0045732">
    <property type="term" value="P:positive regulation of protein catabolic process"/>
    <property type="evidence" value="ECO:0007669"/>
    <property type="project" value="TreeGrafter"/>
</dbReference>